<feature type="domain" description="Polysaccharide pyruvyl transferase" evidence="1">
    <location>
        <begin position="22"/>
        <end position="271"/>
    </location>
</feature>
<gene>
    <name evidence="2" type="ORF">CGLAU_09120</name>
</gene>
<dbReference type="EMBL" id="CP019688">
    <property type="protein sequence ID" value="AQQ15776.1"/>
    <property type="molecule type" value="Genomic_DNA"/>
</dbReference>
<dbReference type="Pfam" id="PF04230">
    <property type="entry name" value="PS_pyruv_trans"/>
    <property type="match status" value="1"/>
</dbReference>
<evidence type="ECO:0000313" key="3">
    <source>
        <dbReference type="Proteomes" id="UP000217209"/>
    </source>
</evidence>
<evidence type="ECO:0000259" key="1">
    <source>
        <dbReference type="Pfam" id="PF04230"/>
    </source>
</evidence>
<keyword evidence="3" id="KW-1185">Reference proteome</keyword>
<name>A0A1Q2HY33_9CORY</name>
<evidence type="ECO:0000313" key="2">
    <source>
        <dbReference type="EMBL" id="AQQ15776.1"/>
    </source>
</evidence>
<reference evidence="2" key="1">
    <citation type="submission" date="2016-12" db="EMBL/GenBank/DDBJ databases">
        <authorList>
            <person name="Song W.-J."/>
            <person name="Kurnit D.M."/>
        </authorList>
    </citation>
    <scope>NUCLEOTIDE SEQUENCE [LARGE SCALE GENOMIC DNA]</scope>
    <source>
        <strain evidence="2">DSM 30827</strain>
    </source>
</reference>
<organism evidence="2 3">
    <name type="scientific">Corynebacterium glaucum</name>
    <dbReference type="NCBI Taxonomy" id="187491"/>
    <lineage>
        <taxon>Bacteria</taxon>
        <taxon>Bacillati</taxon>
        <taxon>Actinomycetota</taxon>
        <taxon>Actinomycetes</taxon>
        <taxon>Mycobacteriales</taxon>
        <taxon>Corynebacteriaceae</taxon>
        <taxon>Corynebacterium</taxon>
    </lineage>
</organism>
<proteinExistence type="predicted"/>
<dbReference type="AlphaFoldDB" id="A0A1Q2HY33"/>
<accession>A0A1Q2HY33</accession>
<dbReference type="KEGG" id="cgv:CGLAU_09120"/>
<dbReference type="GO" id="GO:0016740">
    <property type="term" value="F:transferase activity"/>
    <property type="evidence" value="ECO:0007669"/>
    <property type="project" value="UniProtKB-KW"/>
</dbReference>
<dbReference type="Proteomes" id="UP000217209">
    <property type="component" value="Chromosome"/>
</dbReference>
<sequence length="337" mass="38399">MLPDNAVEFFTGDWRLLADGSFAEFVNKRCDGLIVTMANTIRTNDEDGSLYSRFQRMLEQYTVPLTVFGLGSRSATEDLDQISLTPEAVELLQYLEDRAAPIGVRGEFTAKLLRLKAGVEDVVITGCPSFYSEPDAFQRLQRQLRNPEPGVTTFSGTQFKRHEELTWLVNIAKSDGYLIEPVSRFHHRAHLTAIKGKPFAVPPHLRKVPASEVSSAQLVDLFKNRYRLFHNPDDWIDFNKKVVAFGFGTRFHVNMATLLAGKPALWVTHDSRTRELVDFLNLPSVSLAELEGQTLKDLPNLAAYDSMFERLEDRFDNWANYMEAHDLPYRRPDLKLS</sequence>
<keyword evidence="2" id="KW-0808">Transferase</keyword>
<protein>
    <submittedName>
        <fullName evidence="2">Polysaccharide pyruvyl transferase</fullName>
    </submittedName>
</protein>
<dbReference type="InterPro" id="IPR007345">
    <property type="entry name" value="Polysacch_pyruvyl_Trfase"/>
</dbReference>